<evidence type="ECO:0000256" key="13">
    <source>
        <dbReference type="ARBA" id="ARBA00023034"/>
    </source>
</evidence>
<dbReference type="GO" id="GO:0030030">
    <property type="term" value="P:cell projection organization"/>
    <property type="evidence" value="ECO:0007669"/>
    <property type="project" value="UniProtKB-KW"/>
</dbReference>
<keyword evidence="11" id="KW-0970">Cilium biogenesis/degradation</keyword>
<keyword evidence="17" id="KW-0449">Lipoprotein</keyword>
<evidence type="ECO:0000256" key="22">
    <source>
        <dbReference type="SAM" id="MobiDB-lite"/>
    </source>
</evidence>
<feature type="region of interest" description="Disordered" evidence="22">
    <location>
        <begin position="784"/>
        <end position="815"/>
    </location>
</feature>
<feature type="domain" description="RCC1-like" evidence="23">
    <location>
        <begin position="33"/>
        <end position="363"/>
    </location>
</feature>
<dbReference type="GO" id="GO:0005813">
    <property type="term" value="C:centrosome"/>
    <property type="evidence" value="ECO:0007669"/>
    <property type="project" value="UniProtKB-SubCell"/>
</dbReference>
<dbReference type="InterPro" id="IPR051625">
    <property type="entry name" value="Signaling_Regulatory_Domain"/>
</dbReference>
<reference evidence="24 25" key="1">
    <citation type="journal article" date="2005" name="Nature">
        <title>Initial sequence of the chimpanzee genome and comparison with the human genome.</title>
        <authorList>
            <consortium name="Chimpanzee sequencing and analysis consortium"/>
        </authorList>
    </citation>
    <scope>NUCLEOTIDE SEQUENCE [LARGE SCALE GENOMIC DNA]</scope>
</reference>
<name>A0A2J8JXR1_PANTR</name>
<keyword evidence="19" id="KW-0844">Vision</keyword>
<feature type="repeat" description="RCC1" evidence="21">
    <location>
        <begin position="261"/>
        <end position="313"/>
    </location>
</feature>
<evidence type="ECO:0000256" key="20">
    <source>
        <dbReference type="ARBA" id="ARBA00073293"/>
    </source>
</evidence>
<evidence type="ECO:0000256" key="16">
    <source>
        <dbReference type="ARBA" id="ARBA00023273"/>
    </source>
</evidence>
<sequence>MREPEELMPDSGAVFTFGKSKFAENNPGKFWFKNDVPVHLSCGDEHSAVVTGNNKLYMFGSNNWGQLGLGSKSAVSKPTCVKALKPEKVKLAACGRNHTLVSTEGGNVYATGGNNEGQLGLGDTEERNTFHVISFFTSEHKIKQLSAGSNTSAALTEDGRLFMWGDNSEGQIGLKNVSNVCVPQQVTIGKPVSWISCGYYHSAFVTTDGELYVFGEPENGKLGLPNQLLGNHRTPQLVSEIPEKVIQVACGGEHTVVLTENAVYTFGLGQFGQLGLGTFLFETSEPKVIENIRDQTISYISCGENHTALITDIGLMYTFGDGRHGKLGLGLENFTNHFIPTLCSNFLRFIVKLVACGGCHMVIFAAPHRGVAKEIEFDEINDTCLSVATFLPYSSLTSGNVLQRTLSARMRRRERERSPDSFSMKRTLPPIEGTFGLSACFPPNSVFPRCSERNLQESILSEQDLMQPEEPDYLLDEMTKEAEIDNSSTVESLGETTDILNMTHIMSLNSNEKSLKLSPVQKQKKQQTIGELMQDTALTENDDSDEYEEMSEMKEGKACKQHVSQGIFMTQPATTIEAFSDEEVEIPEEKEGAEDSKGNGIEEQEVEANEENVKVHGGRKEKTEILSDDLTDKAEDHEFSKTEELKLEDVDEEINAEKLESQKKTVGDDESVPTGYHSKTEGAERTNDDSSAETIEKKEKANLEERAICEYNENPKGYMLDDADSSSLEILENSETTPSKDMKKTKKIFLFKRVPSINQKIVKNNNEPLPEIKSIGEQIILKSDSKDADQNHMSQNHQNIPPTNTERRSKSCTIL</sequence>
<dbReference type="Proteomes" id="UP000002277">
    <property type="component" value="Chromosome X"/>
</dbReference>
<protein>
    <recommendedName>
        <fullName evidence="20">X-linked retinitis pigmentosa GTPase regulator</fullName>
    </recommendedName>
</protein>
<evidence type="ECO:0000256" key="4">
    <source>
        <dbReference type="ARBA" id="ARBA00004611"/>
    </source>
</evidence>
<keyword evidence="5" id="KW-0488">Methylation</keyword>
<reference evidence="24" key="2">
    <citation type="submission" date="2025-08" db="UniProtKB">
        <authorList>
            <consortium name="Ensembl"/>
        </authorList>
    </citation>
    <scope>IDENTIFICATION</scope>
</reference>
<dbReference type="GO" id="GO:0097733">
    <property type="term" value="C:photoreceptor cell cilium"/>
    <property type="evidence" value="ECO:0007669"/>
    <property type="project" value="UniProtKB-ARBA"/>
</dbReference>
<feature type="compositionally biased region" description="Polar residues" evidence="22">
    <location>
        <begin position="791"/>
        <end position="804"/>
    </location>
</feature>
<evidence type="ECO:0000256" key="15">
    <source>
        <dbReference type="ARBA" id="ARBA00023212"/>
    </source>
</evidence>
<keyword evidence="25" id="KW-1185">Reference proteome</keyword>
<keyword evidence="9" id="KW-0344">Guanine-nucleotide releasing factor</keyword>
<evidence type="ECO:0000256" key="9">
    <source>
        <dbReference type="ARBA" id="ARBA00022658"/>
    </source>
</evidence>
<dbReference type="PRINTS" id="PR00633">
    <property type="entry name" value="RCCNDNSATION"/>
</dbReference>
<dbReference type="PANTHER" id="PTHR22872:SF9">
    <property type="entry name" value="X-LINKED RETINITIS PIGMENTOSA GTPASE REGULATOR"/>
    <property type="match status" value="1"/>
</dbReference>
<dbReference type="GeneTree" id="ENSGT00940000159616"/>
<keyword evidence="16" id="KW-0966">Cell projection</keyword>
<evidence type="ECO:0000256" key="11">
    <source>
        <dbReference type="ARBA" id="ARBA00022794"/>
    </source>
</evidence>
<dbReference type="PROSITE" id="PS00626">
    <property type="entry name" value="RCC1_2"/>
    <property type="match status" value="4"/>
</dbReference>
<dbReference type="GO" id="GO:0005794">
    <property type="term" value="C:Golgi apparatus"/>
    <property type="evidence" value="ECO:0007669"/>
    <property type="project" value="UniProtKB-SubCell"/>
</dbReference>
<dbReference type="CTD" id="6103"/>
<feature type="repeat" description="RCC1" evidence="21">
    <location>
        <begin position="106"/>
        <end position="158"/>
    </location>
</feature>
<accession>A0A2J8JXR1</accession>
<dbReference type="InterPro" id="IPR058923">
    <property type="entry name" value="RCC1-like_dom"/>
</dbReference>
<feature type="repeat" description="RCC1" evidence="21">
    <location>
        <begin position="159"/>
        <end position="208"/>
    </location>
</feature>
<dbReference type="KEGG" id="ptr:465569"/>
<feature type="region of interest" description="Disordered" evidence="22">
    <location>
        <begin position="586"/>
        <end position="701"/>
    </location>
</feature>
<dbReference type="Pfam" id="PF25390">
    <property type="entry name" value="WD40_RLD"/>
    <property type="match status" value="1"/>
</dbReference>
<evidence type="ECO:0000256" key="2">
    <source>
        <dbReference type="ARBA" id="ARBA00004300"/>
    </source>
</evidence>
<evidence type="ECO:0000313" key="24">
    <source>
        <dbReference type="Ensembl" id="ENSPTRP00000091447.1"/>
    </source>
</evidence>
<feature type="compositionally biased region" description="Basic and acidic residues" evidence="22">
    <location>
        <begin position="611"/>
        <end position="648"/>
    </location>
</feature>
<dbReference type="PANTHER" id="PTHR22872">
    <property type="entry name" value="BTK-BINDING PROTEIN-RELATED"/>
    <property type="match status" value="1"/>
</dbReference>
<dbReference type="GeneID" id="465569"/>
<evidence type="ECO:0000256" key="17">
    <source>
        <dbReference type="ARBA" id="ARBA00023288"/>
    </source>
</evidence>
<keyword evidence="6" id="KW-0963">Cytoplasm</keyword>
<evidence type="ECO:0000256" key="12">
    <source>
        <dbReference type="ARBA" id="ARBA00022846"/>
    </source>
</evidence>
<reference evidence="24" key="3">
    <citation type="submission" date="2025-09" db="UniProtKB">
        <authorList>
            <consortium name="Ensembl"/>
        </authorList>
    </citation>
    <scope>IDENTIFICATION</scope>
</reference>
<evidence type="ECO:0000256" key="14">
    <source>
        <dbReference type="ARBA" id="ARBA00023069"/>
    </source>
</evidence>
<keyword evidence="8" id="KW-0716">Sensory transduction</keyword>
<evidence type="ECO:0000256" key="7">
    <source>
        <dbReference type="ARBA" id="ARBA00022553"/>
    </source>
</evidence>
<dbReference type="SUPFAM" id="SSF50985">
    <property type="entry name" value="RCC1/BLIP-II"/>
    <property type="match status" value="1"/>
</dbReference>
<feature type="compositionally biased region" description="Basic and acidic residues" evidence="22">
    <location>
        <begin position="678"/>
        <end position="701"/>
    </location>
</feature>
<evidence type="ECO:0000256" key="21">
    <source>
        <dbReference type="PROSITE-ProRule" id="PRU00235"/>
    </source>
</evidence>
<evidence type="ECO:0000256" key="10">
    <source>
        <dbReference type="ARBA" id="ARBA00022737"/>
    </source>
</evidence>
<evidence type="ECO:0000256" key="19">
    <source>
        <dbReference type="ARBA" id="ARBA00023305"/>
    </source>
</evidence>
<keyword evidence="13" id="KW-0333">Golgi apparatus</keyword>
<dbReference type="InterPro" id="IPR009091">
    <property type="entry name" value="RCC1/BLIP-II"/>
</dbReference>
<comment type="subcellular location">
    <subcellularLocation>
        <location evidence="1">Cytoplasm</location>
        <location evidence="1">Cytoskeleton</location>
        <location evidence="1">Cilium basal body</location>
    </subcellularLocation>
    <subcellularLocation>
        <location evidence="4">Cytoplasm</location>
        <location evidence="4">Cytoskeleton</location>
        <location evidence="4">Flagellum axoneme</location>
    </subcellularLocation>
    <subcellularLocation>
        <location evidence="2">Cytoplasm</location>
        <location evidence="2">Cytoskeleton</location>
        <location evidence="2">Microtubule organizing center</location>
        <location evidence="2">Centrosome</location>
    </subcellularLocation>
    <subcellularLocation>
        <location evidence="3">Golgi apparatus</location>
    </subcellularLocation>
</comment>
<dbReference type="EMBL" id="AC197892">
    <property type="status" value="NOT_ANNOTATED_CDS"/>
    <property type="molecule type" value="Genomic_DNA"/>
</dbReference>
<dbReference type="InterPro" id="IPR000408">
    <property type="entry name" value="Reg_chr_condens"/>
</dbReference>
<keyword evidence="18" id="KW-0636">Prenylation</keyword>
<gene>
    <name evidence="24" type="primary">RPGR</name>
</gene>
<feature type="repeat" description="RCC1" evidence="21">
    <location>
        <begin position="209"/>
        <end position="261"/>
    </location>
</feature>
<dbReference type="GO" id="GO:0007601">
    <property type="term" value="P:visual perception"/>
    <property type="evidence" value="ECO:0007669"/>
    <property type="project" value="UniProtKB-KW"/>
</dbReference>
<dbReference type="Bgee" id="ENSPTRG00000052456">
    <property type="expression patterns" value="Expressed in testis and 19 other cell types or tissues"/>
</dbReference>
<dbReference type="Ensembl" id="ENSPTRT00000085913.1">
    <property type="protein sequence ID" value="ENSPTRP00000091447.1"/>
    <property type="gene ID" value="ENSPTRG00000052456.1"/>
</dbReference>
<keyword evidence="7" id="KW-0597">Phosphoprotein</keyword>
<evidence type="ECO:0000259" key="23">
    <source>
        <dbReference type="Pfam" id="PF25390"/>
    </source>
</evidence>
<keyword evidence="12" id="KW-0282">Flagellum</keyword>
<evidence type="ECO:0000256" key="1">
    <source>
        <dbReference type="ARBA" id="ARBA00004120"/>
    </source>
</evidence>
<evidence type="ECO:0000256" key="18">
    <source>
        <dbReference type="ARBA" id="ARBA00023289"/>
    </source>
</evidence>
<evidence type="ECO:0000256" key="8">
    <source>
        <dbReference type="ARBA" id="ARBA00022606"/>
    </source>
</evidence>
<proteinExistence type="predicted"/>
<keyword evidence="14" id="KW-0969">Cilium</keyword>
<evidence type="ECO:0000256" key="3">
    <source>
        <dbReference type="ARBA" id="ARBA00004555"/>
    </source>
</evidence>
<evidence type="ECO:0000313" key="25">
    <source>
        <dbReference type="Proteomes" id="UP000002277"/>
    </source>
</evidence>
<dbReference type="Gene3D" id="2.130.10.30">
    <property type="entry name" value="Regulator of chromosome condensation 1/beta-lactamase-inhibitor protein II"/>
    <property type="match status" value="1"/>
</dbReference>
<dbReference type="FunFam" id="2.130.10.30:FF:000013">
    <property type="entry name" value="Retinitis pigmentosa GTPase regulator isoform 1"/>
    <property type="match status" value="1"/>
</dbReference>
<accession>A0A2I3TQB8</accession>
<evidence type="ECO:0000256" key="5">
    <source>
        <dbReference type="ARBA" id="ARBA00022481"/>
    </source>
</evidence>
<feature type="repeat" description="RCC1" evidence="21">
    <location>
        <begin position="54"/>
        <end position="105"/>
    </location>
</feature>
<feature type="compositionally biased region" description="Basic and acidic residues" evidence="22">
    <location>
        <begin position="587"/>
        <end position="597"/>
    </location>
</feature>
<keyword evidence="15" id="KW-0206">Cytoskeleton</keyword>
<feature type="repeat" description="RCC1" evidence="21">
    <location>
        <begin position="314"/>
        <end position="367"/>
    </location>
</feature>
<evidence type="ECO:0000256" key="6">
    <source>
        <dbReference type="ARBA" id="ARBA00022490"/>
    </source>
</evidence>
<feature type="compositionally biased region" description="Basic and acidic residues" evidence="22">
    <location>
        <begin position="655"/>
        <end position="667"/>
    </location>
</feature>
<dbReference type="AlphaFoldDB" id="A0A2J8JXR1"/>
<keyword evidence="10" id="KW-0677">Repeat</keyword>
<dbReference type="GO" id="GO:0005085">
    <property type="term" value="F:guanyl-nucleotide exchange factor activity"/>
    <property type="evidence" value="ECO:0007669"/>
    <property type="project" value="UniProtKB-KW"/>
</dbReference>
<dbReference type="PROSITE" id="PS50012">
    <property type="entry name" value="RCC1_3"/>
    <property type="match status" value="6"/>
</dbReference>
<organism evidence="24 25">
    <name type="scientific">Pan troglodytes</name>
    <name type="common">Chimpanzee</name>
    <dbReference type="NCBI Taxonomy" id="9598"/>
    <lineage>
        <taxon>Eukaryota</taxon>
        <taxon>Metazoa</taxon>
        <taxon>Chordata</taxon>
        <taxon>Craniata</taxon>
        <taxon>Vertebrata</taxon>
        <taxon>Euteleostomi</taxon>
        <taxon>Mammalia</taxon>
        <taxon>Eutheria</taxon>
        <taxon>Euarchontoglires</taxon>
        <taxon>Primates</taxon>
        <taxon>Haplorrhini</taxon>
        <taxon>Catarrhini</taxon>
        <taxon>Hominidae</taxon>
        <taxon>Pan</taxon>
    </lineage>
</organism>